<dbReference type="RefSeq" id="XP_014656514.1">
    <property type="nucleotide sequence ID" value="XM_014801028.1"/>
</dbReference>
<dbReference type="GeneID" id="26304279"/>
<protein>
    <submittedName>
        <fullName evidence="1">Uncharacterized protein</fullName>
    </submittedName>
</protein>
<sequence>MAFDIYAEGGTDMLLSRARLLEIMDSLGTSLPEELRHVRRAEPAVEQSGDHACLGRSTSSSDNWRETVAAGPSHANEHWKPSAGSTEFEAEWARLPPAITALPSFFKIKQLVMRNSSGRCTFQRSLAVMANGIDHCFKSRPAFRHILLDLDNESQEALFDSVEYAGLLPPQPDLVTLSEALWESHFGIPRNLAWYTAPAESPCGVTSCVSTRFAPPMPMVLGLARFAIDSPSDVVHCAVAGTKRPLSMVGPGTGLLYAVVQGTLLLVSWPGTDRNFDTWYRLSRSIMTNQLDHLDELEDPRINMLRTGDVVYLSAGTINLMIAFTHVCMTSRQVLNPTTKEVSCVVRCCNRLMDTYVDKQNLGYSPFDDMEVERMDANMLMWSALFTHLGTHSLHKESDSRLAFYTSTSGSLSLPKPISKVMQVFARGLTQIDQKISRYRTLVEATDSKRSDHGPGCQCSHSRPLQTLNAVARLSSAADEDQATASPPKDSMPDLLRLYARAGTSTKGKERAPG</sequence>
<accession>A0A081CF64</accession>
<evidence type="ECO:0000313" key="1">
    <source>
        <dbReference type="EMBL" id="GAK65310.1"/>
    </source>
</evidence>
<dbReference type="EMBL" id="DF830075">
    <property type="protein sequence ID" value="GAK65310.1"/>
    <property type="molecule type" value="Genomic_DNA"/>
</dbReference>
<organism evidence="1 2">
    <name type="scientific">Pseudozyma antarctica</name>
    <name type="common">Yeast</name>
    <name type="synonym">Candida antarctica</name>
    <dbReference type="NCBI Taxonomy" id="84753"/>
    <lineage>
        <taxon>Eukaryota</taxon>
        <taxon>Fungi</taxon>
        <taxon>Dikarya</taxon>
        <taxon>Basidiomycota</taxon>
        <taxon>Ustilaginomycotina</taxon>
        <taxon>Ustilaginomycetes</taxon>
        <taxon>Ustilaginales</taxon>
        <taxon>Ustilaginaceae</taxon>
        <taxon>Moesziomyces</taxon>
    </lineage>
</organism>
<proteinExistence type="predicted"/>
<dbReference type="HOGENOM" id="CLU_534412_0_0_1"/>
<name>A0A081CF64_PSEA2</name>
<keyword evidence="2" id="KW-1185">Reference proteome</keyword>
<dbReference type="AlphaFoldDB" id="A0A081CF64"/>
<evidence type="ECO:0000313" key="2">
    <source>
        <dbReference type="Proteomes" id="UP000053758"/>
    </source>
</evidence>
<reference evidence="2" key="1">
    <citation type="journal article" date="2014" name="Genome Announc.">
        <title>Draft Genome Sequence of the Yeast Pseudozyma antarctica Type Strain JCM10317, a Producer of the Glycolipid Biosurfactants, Mannosylerythritol Lipids.</title>
        <authorList>
            <person name="Saika A."/>
            <person name="Koike H."/>
            <person name="Hori T."/>
            <person name="Fukuoka T."/>
            <person name="Sato S."/>
            <person name="Habe H."/>
            <person name="Kitamoto D."/>
            <person name="Morita T."/>
        </authorList>
    </citation>
    <scope>NUCLEOTIDE SEQUENCE [LARGE SCALE GENOMIC DNA]</scope>
    <source>
        <strain evidence="2">JCM 10317</strain>
    </source>
</reference>
<dbReference type="OrthoDB" id="2542687at2759"/>
<dbReference type="Proteomes" id="UP000053758">
    <property type="component" value="Unassembled WGS sequence"/>
</dbReference>
<gene>
    <name evidence="1" type="ORF">PAN0_008c3527</name>
</gene>